<dbReference type="PANTHER" id="PTHR46015">
    <property type="entry name" value="ZGC:172121"/>
    <property type="match status" value="1"/>
</dbReference>
<proteinExistence type="predicted"/>
<keyword evidence="8" id="KW-1185">Reference proteome</keyword>
<dbReference type="EMBL" id="AP026978">
    <property type="protein sequence ID" value="BDU02098.1"/>
    <property type="molecule type" value="Genomic_DNA"/>
</dbReference>
<evidence type="ECO:0000256" key="1">
    <source>
        <dbReference type="ARBA" id="ARBA00022603"/>
    </source>
</evidence>
<dbReference type="InterPro" id="IPR017226">
    <property type="entry name" value="BHMT-like"/>
</dbReference>
<keyword evidence="4 5" id="KW-0862">Zinc</keyword>
<evidence type="ECO:0000313" key="8">
    <source>
        <dbReference type="Proteomes" id="UP001317870"/>
    </source>
</evidence>
<comment type="cofactor">
    <cofactor evidence="5">
        <name>Zn(2+)</name>
        <dbReference type="ChEBI" id="CHEBI:29105"/>
    </cofactor>
</comment>
<dbReference type="Gene3D" id="3.20.20.330">
    <property type="entry name" value="Homocysteine-binding-like domain"/>
    <property type="match status" value="1"/>
</dbReference>
<evidence type="ECO:0000259" key="6">
    <source>
        <dbReference type="PROSITE" id="PS50970"/>
    </source>
</evidence>
<gene>
    <name evidence="7" type="primary">mmuM</name>
    <name evidence="7" type="ORF">IFM12276_51260</name>
</gene>
<dbReference type="NCBIfam" id="NF007020">
    <property type="entry name" value="PRK09485.1"/>
    <property type="match status" value="1"/>
</dbReference>
<sequence>MLFDAAAGALISDGGLATELEARGHDLSGALWSARLLLDRPAAIQAVHAAYFRAGADIATTATYQASYEGFAARGLTRAESARLWRRGVALARAARDACADEQVRWVAASIGPYGAACADGSEYRGRYGRTVAELRTWHRPRIEVLAEAGADLLALETVPDIDEAEALVDLVNDIGVPAWLSYTIDGSRTRAGQPLADAFAVAAGSDSIVAIGVNCCAPADVADAVELAARTGKPVIAYPNSGEDWDAARHRWTGPAQFAPRQARGWLARGARIVGGCCRVGPAQIARLAREVRGTATCDGPLAGSADPGMPG</sequence>
<name>A0ABN6UA98_9NOCA</name>
<dbReference type="Pfam" id="PF02574">
    <property type="entry name" value="S-methyl_trans"/>
    <property type="match status" value="1"/>
</dbReference>
<feature type="binding site" evidence="5">
    <location>
        <position position="279"/>
    </location>
    <ligand>
        <name>Zn(2+)</name>
        <dbReference type="ChEBI" id="CHEBI:29105"/>
    </ligand>
</feature>
<organism evidence="7 8">
    <name type="scientific">Nocardia sputorum</name>
    <dbReference type="NCBI Taxonomy" id="2984338"/>
    <lineage>
        <taxon>Bacteria</taxon>
        <taxon>Bacillati</taxon>
        <taxon>Actinomycetota</taxon>
        <taxon>Actinomycetes</taxon>
        <taxon>Mycobacteriales</taxon>
        <taxon>Nocardiaceae</taxon>
        <taxon>Nocardia</taxon>
    </lineage>
</organism>
<feature type="domain" description="Hcy-binding" evidence="6">
    <location>
        <begin position="1"/>
        <end position="293"/>
    </location>
</feature>
<dbReference type="InterPro" id="IPR036589">
    <property type="entry name" value="HCY_dom_sf"/>
</dbReference>
<dbReference type="PIRSF" id="PIRSF037505">
    <property type="entry name" value="Betaine_HMT"/>
    <property type="match status" value="1"/>
</dbReference>
<keyword evidence="2 5" id="KW-0808">Transferase</keyword>
<evidence type="ECO:0000256" key="4">
    <source>
        <dbReference type="ARBA" id="ARBA00022833"/>
    </source>
</evidence>
<dbReference type="InterPro" id="IPR003726">
    <property type="entry name" value="HCY_dom"/>
</dbReference>
<evidence type="ECO:0000256" key="5">
    <source>
        <dbReference type="PROSITE-ProRule" id="PRU00333"/>
    </source>
</evidence>
<reference evidence="7 8" key="1">
    <citation type="submission" date="2022-11" db="EMBL/GenBank/DDBJ databases">
        <title>Genome Sequencing of Nocardia sp. ON39_IFM12276 and assembly.</title>
        <authorList>
            <person name="Shimojima M."/>
            <person name="Toyokawa M."/>
            <person name="Uesaka K."/>
        </authorList>
    </citation>
    <scope>NUCLEOTIDE SEQUENCE [LARGE SCALE GENOMIC DNA]</scope>
    <source>
        <strain evidence="7 8">IFM 12276</strain>
    </source>
</reference>
<accession>A0ABN6UA98</accession>
<dbReference type="Proteomes" id="UP001317870">
    <property type="component" value="Chromosome"/>
</dbReference>
<evidence type="ECO:0000256" key="3">
    <source>
        <dbReference type="ARBA" id="ARBA00022723"/>
    </source>
</evidence>
<feature type="binding site" evidence="5">
    <location>
        <position position="216"/>
    </location>
    <ligand>
        <name>Zn(2+)</name>
        <dbReference type="ChEBI" id="CHEBI:29105"/>
    </ligand>
</feature>
<dbReference type="PROSITE" id="PS50970">
    <property type="entry name" value="HCY"/>
    <property type="match status" value="1"/>
</dbReference>
<dbReference type="PANTHER" id="PTHR46015:SF1">
    <property type="entry name" value="HOMOCYSTEINE S-METHYLTRANSFERASE-LIKE ISOFORM 1"/>
    <property type="match status" value="1"/>
</dbReference>
<dbReference type="InterPro" id="IPR051486">
    <property type="entry name" value="Hcy_S-methyltransferase"/>
</dbReference>
<keyword evidence="1 5" id="KW-0489">Methyltransferase</keyword>
<protein>
    <submittedName>
        <fullName evidence="7">Homocysteine S-methyltransferase</fullName>
    </submittedName>
</protein>
<dbReference type="SUPFAM" id="SSF82282">
    <property type="entry name" value="Homocysteine S-methyltransferase"/>
    <property type="match status" value="1"/>
</dbReference>
<evidence type="ECO:0000313" key="7">
    <source>
        <dbReference type="EMBL" id="BDU02098.1"/>
    </source>
</evidence>
<evidence type="ECO:0000256" key="2">
    <source>
        <dbReference type="ARBA" id="ARBA00022679"/>
    </source>
</evidence>
<feature type="binding site" evidence="5">
    <location>
        <position position="278"/>
    </location>
    <ligand>
        <name>Zn(2+)</name>
        <dbReference type="ChEBI" id="CHEBI:29105"/>
    </ligand>
</feature>
<keyword evidence="3 5" id="KW-0479">Metal-binding</keyword>